<accession>A0A0D3A4Q0</accession>
<feature type="domain" description="SWIM-type" evidence="5">
    <location>
        <begin position="361"/>
        <end position="394"/>
    </location>
</feature>
<evidence type="ECO:0000256" key="1">
    <source>
        <dbReference type="ARBA" id="ARBA00022723"/>
    </source>
</evidence>
<dbReference type="GO" id="GO:0008270">
    <property type="term" value="F:zinc ion binding"/>
    <property type="evidence" value="ECO:0007669"/>
    <property type="project" value="UniProtKB-KW"/>
</dbReference>
<dbReference type="eggNOG" id="ENOG502QU1T">
    <property type="taxonomic scope" value="Eukaryota"/>
</dbReference>
<dbReference type="PANTHER" id="PTHR31973">
    <property type="entry name" value="POLYPROTEIN, PUTATIVE-RELATED"/>
    <property type="match status" value="1"/>
</dbReference>
<dbReference type="Proteomes" id="UP000032141">
    <property type="component" value="Chromosome C1"/>
</dbReference>
<keyword evidence="1" id="KW-0479">Metal-binding</keyword>
<dbReference type="Pfam" id="PF10551">
    <property type="entry name" value="MULE"/>
    <property type="match status" value="1"/>
</dbReference>
<evidence type="ECO:0000256" key="3">
    <source>
        <dbReference type="ARBA" id="ARBA00022833"/>
    </source>
</evidence>
<dbReference type="PANTHER" id="PTHR31973:SF187">
    <property type="entry name" value="MUTATOR TRANSPOSASE MUDRA PROTEIN"/>
    <property type="match status" value="1"/>
</dbReference>
<dbReference type="EnsemblPlants" id="Bo1g022700.1">
    <property type="protein sequence ID" value="Bo1g022700.1"/>
    <property type="gene ID" value="Bo1g022700"/>
</dbReference>
<dbReference type="PROSITE" id="PS50966">
    <property type="entry name" value="ZF_SWIM"/>
    <property type="match status" value="1"/>
</dbReference>
<evidence type="ECO:0000259" key="5">
    <source>
        <dbReference type="PROSITE" id="PS50966"/>
    </source>
</evidence>
<dbReference type="InterPro" id="IPR007527">
    <property type="entry name" value="Znf_SWIM"/>
</dbReference>
<evidence type="ECO:0000313" key="7">
    <source>
        <dbReference type="Proteomes" id="UP000032141"/>
    </source>
</evidence>
<dbReference type="Gramene" id="Bo1g022700.1">
    <property type="protein sequence ID" value="Bo1g022700.1"/>
    <property type="gene ID" value="Bo1g022700"/>
</dbReference>
<dbReference type="OMA" id="VESEEMW"/>
<name>A0A0D3A4Q0_BRAOL</name>
<dbReference type="HOGENOM" id="CLU_006767_8_0_1"/>
<dbReference type="STRING" id="109376.A0A0D3A4Q0"/>
<keyword evidence="3" id="KW-0862">Zinc</keyword>
<reference evidence="6" key="2">
    <citation type="submission" date="2015-03" db="UniProtKB">
        <authorList>
            <consortium name="EnsemblPlants"/>
        </authorList>
    </citation>
    <scope>IDENTIFICATION</scope>
</reference>
<evidence type="ECO:0000256" key="2">
    <source>
        <dbReference type="ARBA" id="ARBA00022771"/>
    </source>
</evidence>
<dbReference type="AlphaFoldDB" id="A0A0D3A4Q0"/>
<organism evidence="6 7">
    <name type="scientific">Brassica oleracea var. oleracea</name>
    <dbReference type="NCBI Taxonomy" id="109376"/>
    <lineage>
        <taxon>Eukaryota</taxon>
        <taxon>Viridiplantae</taxon>
        <taxon>Streptophyta</taxon>
        <taxon>Embryophyta</taxon>
        <taxon>Tracheophyta</taxon>
        <taxon>Spermatophyta</taxon>
        <taxon>Magnoliopsida</taxon>
        <taxon>eudicotyledons</taxon>
        <taxon>Gunneridae</taxon>
        <taxon>Pentapetalae</taxon>
        <taxon>rosids</taxon>
        <taxon>malvids</taxon>
        <taxon>Brassicales</taxon>
        <taxon>Brassicaceae</taxon>
        <taxon>Brassiceae</taxon>
        <taxon>Brassica</taxon>
    </lineage>
</organism>
<evidence type="ECO:0000313" key="6">
    <source>
        <dbReference type="EnsemblPlants" id="Bo1g022700.1"/>
    </source>
</evidence>
<keyword evidence="7" id="KW-1185">Reference proteome</keyword>
<proteinExistence type="predicted"/>
<dbReference type="InterPro" id="IPR018289">
    <property type="entry name" value="MULE_transposase_dom"/>
</dbReference>
<evidence type="ECO:0000256" key="4">
    <source>
        <dbReference type="PROSITE-ProRule" id="PRU00325"/>
    </source>
</evidence>
<keyword evidence="2 4" id="KW-0863">Zinc-finger</keyword>
<dbReference type="SMART" id="SM00575">
    <property type="entry name" value="ZnF_PMZ"/>
    <property type="match status" value="1"/>
</dbReference>
<reference evidence="6 7" key="1">
    <citation type="journal article" date="2014" name="Genome Biol.">
        <title>Transcriptome and methylome profiling reveals relics of genome dominance in the mesopolyploid Brassica oleracea.</title>
        <authorList>
            <person name="Parkin I.A."/>
            <person name="Koh C."/>
            <person name="Tang H."/>
            <person name="Robinson S.J."/>
            <person name="Kagale S."/>
            <person name="Clarke W.E."/>
            <person name="Town C.D."/>
            <person name="Nixon J."/>
            <person name="Krishnakumar V."/>
            <person name="Bidwell S.L."/>
            <person name="Denoeud F."/>
            <person name="Belcram H."/>
            <person name="Links M.G."/>
            <person name="Just J."/>
            <person name="Clarke C."/>
            <person name="Bender T."/>
            <person name="Huebert T."/>
            <person name="Mason A.S."/>
            <person name="Pires J.C."/>
            <person name="Barker G."/>
            <person name="Moore J."/>
            <person name="Walley P.G."/>
            <person name="Manoli S."/>
            <person name="Batley J."/>
            <person name="Edwards D."/>
            <person name="Nelson M.N."/>
            <person name="Wang X."/>
            <person name="Paterson A.H."/>
            <person name="King G."/>
            <person name="Bancroft I."/>
            <person name="Chalhoub B."/>
            <person name="Sharpe A.G."/>
        </authorList>
    </citation>
    <scope>NUCLEOTIDE SEQUENCE</scope>
    <source>
        <strain evidence="6 7">cv. TO1000</strain>
    </source>
</reference>
<sequence length="448" mass="51896">MVIRSLVGTHNCYPIGVVDLYSAPKIAADFLNEFRLNPKLSAEHIMQRLAIKGLRVTKTKCQSARQILKHIIGDEYAEQFTRLYDYVEELRKTNPGSTVILGTKDRVFEKFYTCFESQKTGWKSACRRVIHLDETFLKGRMKGILLTAVGRDPNDATYIIAWPIVPVENKVYWEWFMELLREDLGLEDGNALALSSDQQRGLIYTIKTVLPYAEHRMSARHIFANLQKIYKQMGPLHKLFWKCAQAYNTNLFHRQLEKMKNIKLEAYEEVKTSVGSNWSSESYNAAMKDAREKPIVALLEDIRRHIMSSNLVKLKEIENVRGIFTPKALTIMEKRKRSLKWCSPLSNGRGIYEVDHGKHKYIVHVRDKTSCTCREYDVSGIPCCHIICAMWAEYKETKLPETVISEWYSVEKWKLCYSSLLFPVNGMELWETHSDVVVMPPPDRIMPG</sequence>
<protein>
    <recommendedName>
        <fullName evidence="5">SWIM-type domain-containing protein</fullName>
    </recommendedName>
</protein>
<dbReference type="InterPro" id="IPR006564">
    <property type="entry name" value="Znf_PMZ"/>
</dbReference>
<dbReference type="Pfam" id="PF04434">
    <property type="entry name" value="SWIM"/>
    <property type="match status" value="1"/>
</dbReference>